<protein>
    <submittedName>
        <fullName evidence="5">5'-nucleotidase C-terminal domain-containing protein</fullName>
    </submittedName>
</protein>
<sequence length="483" mass="53962">MQIHLLHVNDVHSQLESYMRLGWQLRSLRSSLQAAGHVVLTFDLGDLLDRVRPETEASMGVINADMCAKLGVDGWVFGNNEGLTIPVADWPILAERAHTIVFGTNLKQSTNVPFHFFHDYHIYEVQGVRVGVFGVTPNYRLPYDMLKVHAEDPYQRAQDIVARLQAEDCDIVVCLSHLGLNADHAMANQVDGIDVILGGHTHQFMKAAEWTRGTAIFQPGKHARVFGHTTLTLDASRRVTDVVSRAVPVHLDTPYDEAMLAAYEAHMPQVQSVLHRQAAALPERLPVDYDDESVFANLLADVLYDEFPGDFSLMMTGALNASLLPGPIQLEHLLGACPTPTRPIVVGLKGSEIYDVLRQGIERETYARRGIGFGFRGGQIGYLVVSGATIVLSNGDDGELFVSEIRVQDQPIDPDTIYRVITCEYLWLSPVFAPFRQARDISYQPPLVREVLFARLHDEGRLARAKTRRYVRPGRRAEGERLQ</sequence>
<comment type="similarity">
    <text evidence="2">Belongs to the 5'-nucleotidase family.</text>
</comment>
<keyword evidence="2" id="KW-0378">Hydrolase</keyword>
<dbReference type="InterPro" id="IPR006179">
    <property type="entry name" value="5_nucleotidase/apyrase"/>
</dbReference>
<feature type="domain" description="Calcineurin-like phosphoesterase" evidence="3">
    <location>
        <begin position="4"/>
        <end position="203"/>
    </location>
</feature>
<feature type="domain" description="5'-Nucleotidase C-terminal" evidence="4">
    <location>
        <begin position="289"/>
        <end position="426"/>
    </location>
</feature>
<gene>
    <name evidence="5" type="ORF">NZD86_20620</name>
</gene>
<dbReference type="Pfam" id="PF02872">
    <property type="entry name" value="5_nucleotid_C"/>
    <property type="match status" value="1"/>
</dbReference>
<proteinExistence type="inferred from homology"/>
<evidence type="ECO:0000256" key="2">
    <source>
        <dbReference type="RuleBase" id="RU362119"/>
    </source>
</evidence>
<dbReference type="PRINTS" id="PR01607">
    <property type="entry name" value="APYRASEFAMLY"/>
</dbReference>
<evidence type="ECO:0000313" key="5">
    <source>
        <dbReference type="EMBL" id="WAH36579.1"/>
    </source>
</evidence>
<dbReference type="RefSeq" id="WP_268043934.1">
    <property type="nucleotide sequence ID" value="NZ_CP104064.1"/>
</dbReference>
<dbReference type="InterPro" id="IPR008334">
    <property type="entry name" value="5'-Nucleotdase_C"/>
</dbReference>
<dbReference type="InterPro" id="IPR036907">
    <property type="entry name" value="5'-Nucleotdase_C_sf"/>
</dbReference>
<keyword evidence="1" id="KW-0732">Signal</keyword>
<dbReference type="PANTHER" id="PTHR11575:SF23">
    <property type="entry name" value="5-NUCLEOTIDASE FAMILY PROTEIN"/>
    <property type="match status" value="1"/>
</dbReference>
<dbReference type="InterPro" id="IPR004843">
    <property type="entry name" value="Calcineurin-like_PHP"/>
</dbReference>
<reference evidence="5" key="1">
    <citation type="submission" date="2022-08" db="EMBL/GenBank/DDBJ databases">
        <title>Alicyclobacillus dauci DSM2870, complete genome.</title>
        <authorList>
            <person name="Wang Q."/>
            <person name="Cai R."/>
            <person name="Wang Z."/>
        </authorList>
    </citation>
    <scope>NUCLEOTIDE SEQUENCE</scope>
    <source>
        <strain evidence="5">DSM 28700</strain>
    </source>
</reference>
<evidence type="ECO:0000313" key="6">
    <source>
        <dbReference type="Proteomes" id="UP001164803"/>
    </source>
</evidence>
<evidence type="ECO:0000259" key="3">
    <source>
        <dbReference type="Pfam" id="PF00149"/>
    </source>
</evidence>
<keyword evidence="6" id="KW-1185">Reference proteome</keyword>
<name>A0ABY6Z1H7_9BACL</name>
<organism evidence="5 6">
    <name type="scientific">Alicyclobacillus dauci</name>
    <dbReference type="NCBI Taxonomy" id="1475485"/>
    <lineage>
        <taxon>Bacteria</taxon>
        <taxon>Bacillati</taxon>
        <taxon>Bacillota</taxon>
        <taxon>Bacilli</taxon>
        <taxon>Bacillales</taxon>
        <taxon>Alicyclobacillaceae</taxon>
        <taxon>Alicyclobacillus</taxon>
    </lineage>
</organism>
<keyword evidence="2" id="KW-0547">Nucleotide-binding</keyword>
<dbReference type="SUPFAM" id="SSF55816">
    <property type="entry name" value="5'-nucleotidase (syn. UDP-sugar hydrolase), C-terminal domain"/>
    <property type="match status" value="1"/>
</dbReference>
<dbReference type="Proteomes" id="UP001164803">
    <property type="component" value="Chromosome"/>
</dbReference>
<dbReference type="Pfam" id="PF00149">
    <property type="entry name" value="Metallophos"/>
    <property type="match status" value="1"/>
</dbReference>
<evidence type="ECO:0000259" key="4">
    <source>
        <dbReference type="Pfam" id="PF02872"/>
    </source>
</evidence>
<dbReference type="SUPFAM" id="SSF56300">
    <property type="entry name" value="Metallo-dependent phosphatases"/>
    <property type="match status" value="1"/>
</dbReference>
<accession>A0ABY6Z1H7</accession>
<dbReference type="InterPro" id="IPR029052">
    <property type="entry name" value="Metallo-depent_PP-like"/>
</dbReference>
<evidence type="ECO:0000256" key="1">
    <source>
        <dbReference type="ARBA" id="ARBA00022729"/>
    </source>
</evidence>
<dbReference type="EMBL" id="CP104064">
    <property type="protein sequence ID" value="WAH36579.1"/>
    <property type="molecule type" value="Genomic_DNA"/>
</dbReference>
<dbReference type="PANTHER" id="PTHR11575">
    <property type="entry name" value="5'-NUCLEOTIDASE-RELATED"/>
    <property type="match status" value="1"/>
</dbReference>
<dbReference type="Gene3D" id="3.60.21.10">
    <property type="match status" value="1"/>
</dbReference>
<dbReference type="Gene3D" id="3.90.780.10">
    <property type="entry name" value="5'-Nucleotidase, C-terminal domain"/>
    <property type="match status" value="1"/>
</dbReference>